<dbReference type="eggNOG" id="COG0697">
    <property type="taxonomic scope" value="Bacteria"/>
</dbReference>
<evidence type="ECO:0008006" key="4">
    <source>
        <dbReference type="Google" id="ProtNLM"/>
    </source>
</evidence>
<dbReference type="EMBL" id="CP000821">
    <property type="protein sequence ID" value="ABV37005.1"/>
    <property type="molecule type" value="Genomic_DNA"/>
</dbReference>
<organism evidence="2 3">
    <name type="scientific">Shewanella sediminis (strain HAW-EB3)</name>
    <dbReference type="NCBI Taxonomy" id="425104"/>
    <lineage>
        <taxon>Bacteria</taxon>
        <taxon>Pseudomonadati</taxon>
        <taxon>Pseudomonadota</taxon>
        <taxon>Gammaproteobacteria</taxon>
        <taxon>Alteromonadales</taxon>
        <taxon>Shewanellaceae</taxon>
        <taxon>Shewanella</taxon>
    </lineage>
</organism>
<protein>
    <recommendedName>
        <fullName evidence="4">EamA domain-containing protein</fullName>
    </recommendedName>
</protein>
<evidence type="ECO:0000256" key="1">
    <source>
        <dbReference type="SAM" id="Phobius"/>
    </source>
</evidence>
<proteinExistence type="predicted"/>
<keyword evidence="1" id="KW-0812">Transmembrane</keyword>
<gene>
    <name evidence="2" type="ordered locus">Ssed_2396</name>
</gene>
<feature type="transmembrane region" description="Helical" evidence="1">
    <location>
        <begin position="6"/>
        <end position="29"/>
    </location>
</feature>
<name>A8FVY2_SHESH</name>
<dbReference type="KEGG" id="sse:Ssed_2396"/>
<evidence type="ECO:0000313" key="2">
    <source>
        <dbReference type="EMBL" id="ABV37005.1"/>
    </source>
</evidence>
<sequence length="49" mass="5378" precursor="true">MQSQAVYILLALLSAIMMGTIGVFAKYAALPAEQITFFRLLLGSLFLIK</sequence>
<keyword evidence="3" id="KW-1185">Reference proteome</keyword>
<evidence type="ECO:0000313" key="3">
    <source>
        <dbReference type="Proteomes" id="UP000002015"/>
    </source>
</evidence>
<reference evidence="2 3" key="1">
    <citation type="submission" date="2007-08" db="EMBL/GenBank/DDBJ databases">
        <title>Complete sequence of Shewanella sediminis HAW-EB3.</title>
        <authorList>
            <consortium name="US DOE Joint Genome Institute"/>
            <person name="Copeland A."/>
            <person name="Lucas S."/>
            <person name="Lapidus A."/>
            <person name="Barry K."/>
            <person name="Glavina del Rio T."/>
            <person name="Dalin E."/>
            <person name="Tice H."/>
            <person name="Pitluck S."/>
            <person name="Chertkov O."/>
            <person name="Brettin T."/>
            <person name="Bruce D."/>
            <person name="Detter J.C."/>
            <person name="Han C."/>
            <person name="Schmutz J."/>
            <person name="Larimer F."/>
            <person name="Land M."/>
            <person name="Hauser L."/>
            <person name="Kyrpides N."/>
            <person name="Kim E."/>
            <person name="Zhao J.-S."/>
            <person name="Richardson P."/>
        </authorList>
    </citation>
    <scope>NUCLEOTIDE SEQUENCE [LARGE SCALE GENOMIC DNA]</scope>
    <source>
        <strain evidence="2 3">HAW-EB3</strain>
    </source>
</reference>
<keyword evidence="1" id="KW-1133">Transmembrane helix</keyword>
<dbReference type="HOGENOM" id="CLU_3140626_0_0_6"/>
<dbReference type="Proteomes" id="UP000002015">
    <property type="component" value="Chromosome"/>
</dbReference>
<dbReference type="AlphaFoldDB" id="A8FVY2"/>
<keyword evidence="1" id="KW-0472">Membrane</keyword>
<accession>A8FVY2</accession>